<feature type="compositionally biased region" description="Low complexity" evidence="7">
    <location>
        <begin position="120"/>
        <end position="136"/>
    </location>
</feature>
<name>A0A3Q1KDP1_ANATE</name>
<dbReference type="GeneTree" id="ENSGT00390000018632"/>
<feature type="compositionally biased region" description="Basic residues" evidence="7">
    <location>
        <begin position="110"/>
        <end position="119"/>
    </location>
</feature>
<evidence type="ECO:0000256" key="7">
    <source>
        <dbReference type="SAM" id="MobiDB-lite"/>
    </source>
</evidence>
<evidence type="ECO:0000256" key="6">
    <source>
        <dbReference type="PROSITE-ProRule" id="PRU00221"/>
    </source>
</evidence>
<evidence type="ECO:0000256" key="2">
    <source>
        <dbReference type="ARBA" id="ARBA00022574"/>
    </source>
</evidence>
<dbReference type="RefSeq" id="XP_026197135.1">
    <property type="nucleotide sequence ID" value="XM_026341350.1"/>
</dbReference>
<keyword evidence="9" id="KW-1185">Reference proteome</keyword>
<dbReference type="InterPro" id="IPR036322">
    <property type="entry name" value="WD40_repeat_dom_sf"/>
</dbReference>
<dbReference type="AlphaFoldDB" id="A0A3Q1KDP1"/>
<feature type="repeat" description="WD" evidence="6">
    <location>
        <begin position="641"/>
        <end position="683"/>
    </location>
</feature>
<dbReference type="InParanoid" id="A0A3Q1KDP1"/>
<dbReference type="FunCoup" id="A0A3Q1KDP1">
    <property type="interactions" value="554"/>
</dbReference>
<protein>
    <submittedName>
        <fullName evidence="8">Uncharacterized protein</fullName>
    </submittedName>
</protein>
<evidence type="ECO:0000256" key="1">
    <source>
        <dbReference type="ARBA" id="ARBA00004123"/>
    </source>
</evidence>
<dbReference type="PANTHER" id="PTHR15052:SF2">
    <property type="entry name" value="GENERAL TRANSCRIPTION FACTOR 3C POLYPEPTIDE 2"/>
    <property type="match status" value="1"/>
</dbReference>
<keyword evidence="3" id="KW-0677">Repeat</keyword>
<dbReference type="Proteomes" id="UP000265040">
    <property type="component" value="Chromosome 24"/>
</dbReference>
<organism evidence="8 9">
    <name type="scientific">Anabas testudineus</name>
    <name type="common">Climbing perch</name>
    <name type="synonym">Anthias testudineus</name>
    <dbReference type="NCBI Taxonomy" id="64144"/>
    <lineage>
        <taxon>Eukaryota</taxon>
        <taxon>Metazoa</taxon>
        <taxon>Chordata</taxon>
        <taxon>Craniata</taxon>
        <taxon>Vertebrata</taxon>
        <taxon>Euteleostomi</taxon>
        <taxon>Actinopterygii</taxon>
        <taxon>Neopterygii</taxon>
        <taxon>Teleostei</taxon>
        <taxon>Neoteleostei</taxon>
        <taxon>Acanthomorphata</taxon>
        <taxon>Anabantaria</taxon>
        <taxon>Anabantiformes</taxon>
        <taxon>Anabantoidei</taxon>
        <taxon>Anabantidae</taxon>
        <taxon>Anabas</taxon>
    </lineage>
</organism>
<dbReference type="OMA" id="GFIWQLK"/>
<evidence type="ECO:0000313" key="8">
    <source>
        <dbReference type="Ensembl" id="ENSATEP00000033086.1"/>
    </source>
</evidence>
<gene>
    <name evidence="8" type="primary">GTF3C2</name>
</gene>
<dbReference type="PANTHER" id="PTHR15052">
    <property type="entry name" value="RNA POLYMERASE III TRANSCRIPTION INITIATION FACTOR COMPLEX SUBUNIT"/>
    <property type="match status" value="1"/>
</dbReference>
<dbReference type="SMART" id="SM00320">
    <property type="entry name" value="WD40"/>
    <property type="match status" value="3"/>
</dbReference>
<feature type="region of interest" description="Disordered" evidence="7">
    <location>
        <begin position="795"/>
        <end position="853"/>
    </location>
</feature>
<dbReference type="RefSeq" id="XP_026197134.1">
    <property type="nucleotide sequence ID" value="XM_026341349.1"/>
</dbReference>
<dbReference type="STRING" id="64144.ENSATEP00000033086"/>
<comment type="subcellular location">
    <subcellularLocation>
        <location evidence="1">Nucleus</location>
    </subcellularLocation>
</comment>
<feature type="compositionally biased region" description="Polar residues" evidence="7">
    <location>
        <begin position="7"/>
        <end position="25"/>
    </location>
</feature>
<keyword evidence="5" id="KW-0539">Nucleus</keyword>
<feature type="compositionally biased region" description="Polar residues" evidence="7">
    <location>
        <begin position="229"/>
        <end position="240"/>
    </location>
</feature>
<dbReference type="Ensembl" id="ENSATET00000033568.3">
    <property type="protein sequence ID" value="ENSATEP00000033086.1"/>
    <property type="gene ID" value="ENSATEG00000022801.3"/>
</dbReference>
<keyword evidence="4" id="KW-0804">Transcription</keyword>
<feature type="compositionally biased region" description="Basic residues" evidence="7">
    <location>
        <begin position="247"/>
        <end position="260"/>
    </location>
</feature>
<dbReference type="OrthoDB" id="4703at2759"/>
<dbReference type="GO" id="GO:0000127">
    <property type="term" value="C:transcription factor TFIIIC complex"/>
    <property type="evidence" value="ECO:0007669"/>
    <property type="project" value="TreeGrafter"/>
</dbReference>
<feature type="region of interest" description="Disordered" evidence="7">
    <location>
        <begin position="223"/>
        <end position="298"/>
    </location>
</feature>
<dbReference type="GeneID" id="113149308"/>
<dbReference type="InterPro" id="IPR052416">
    <property type="entry name" value="GTF3C_component"/>
</dbReference>
<reference evidence="8" key="2">
    <citation type="submission" date="2025-08" db="UniProtKB">
        <authorList>
            <consortium name="Ensembl"/>
        </authorList>
    </citation>
    <scope>IDENTIFICATION</scope>
</reference>
<feature type="compositionally biased region" description="Basic and acidic residues" evidence="7">
    <location>
        <begin position="86"/>
        <end position="109"/>
    </location>
</feature>
<dbReference type="PROSITE" id="PS50082">
    <property type="entry name" value="WD_REPEATS_2"/>
    <property type="match status" value="1"/>
</dbReference>
<sequence length="977" mass="108949">MDPVDSGQGQEKPSEQNLVVSLSSKGRQRKKNSKYTDYDTDYKFGEEGLQEKHTRQSSGGGRAAVSPKTTPRRGRKAKNVTQQTVDGEKEATDKTVQESDEKTSMETPKKTGRAKRTPSKKTPTTKKTPARKTPATDGCLPTAADGAVDAVQQENGTPKPKRKYVKRQPVQNVTPVTESPCGEAQGEPPVVSEEVAEPNGRRRRGAAKAALKYLHILAKEMLSHKSEETSSQPDSNSEVTGTERKSTKGSKVIKGKKRKRACYDSDAPEDEDFVPGVEDQEAEETEDEESAEDSDLDYIRIGGRGPADFHTPKTTYSSAKATNGLTMNSMKVVWEATETTKKFREKHYSSWVFAEWVPSTSAWHHVPQSDLDKYLPKELHSADFKVSREGRSEEETPLQRLSRFEAVSAHPDHWDMLLNAGGPVWAMEWCPTPDGAPATQYVALACHQGMDDLHYVNKMYTGPGLVQLWDVGQLEYNKRPDSQPSLAYALAQDKGFIWNLKWCPAGGWELPSCGRKAPFLPRLGLLAVATSNGVVTIYSLPHPDALHSNKKLPDSENSSQQLRVYKAKGVVTLKLGAFKSPRCEKSGQVLSMDWLPEKPHNIIAVGFYDGIVGLWDLSTKSSLLRIRESDASLSLLPHRCLLAHDHAVRALAFCPASRHLLVTAGEDRYVKTWDLRRPYTPLTVQKRYLTNEIYWPLNAPGLLMAQECAYAPRGSQGVHYIDHYSRSLFVIPRTGTVWSISFTDWMNSVVTSDSFGEVIFAVLPQINYIPPYIKRTIERRFPVYFTSLVPYGTTEKDNQETGRVEEEGDAAEAQEGGAMEESGAQSDRGNENDHEQEREGGGGGGGSKDESPSLRFETYKEAVKKYYLHHTDYDMRTFAGSENRAVWKRMQATEIKSKLNLDEMTLAALHKVRFNPNMSCHIWVVSGGQTGLVRLNCLRGMITSQVKKMISDNQAQFNALYQPTDQEDTVQTVTDEL</sequence>
<dbReference type="PROSITE" id="PS50294">
    <property type="entry name" value="WD_REPEATS_REGION"/>
    <property type="match status" value="1"/>
</dbReference>
<evidence type="ECO:0000256" key="5">
    <source>
        <dbReference type="ARBA" id="ARBA00023242"/>
    </source>
</evidence>
<evidence type="ECO:0000256" key="4">
    <source>
        <dbReference type="ARBA" id="ARBA00023163"/>
    </source>
</evidence>
<feature type="region of interest" description="Disordered" evidence="7">
    <location>
        <begin position="1"/>
        <end position="207"/>
    </location>
</feature>
<feature type="compositionally biased region" description="Basic and acidic residues" evidence="7">
    <location>
        <begin position="795"/>
        <end position="805"/>
    </location>
</feature>
<dbReference type="GO" id="GO:0005634">
    <property type="term" value="C:nucleus"/>
    <property type="evidence" value="ECO:0007669"/>
    <property type="project" value="UniProtKB-SubCell"/>
</dbReference>
<dbReference type="InterPro" id="IPR015943">
    <property type="entry name" value="WD40/YVTN_repeat-like_dom_sf"/>
</dbReference>
<feature type="compositionally biased region" description="Acidic residues" evidence="7">
    <location>
        <begin position="266"/>
        <end position="296"/>
    </location>
</feature>
<dbReference type="GO" id="GO:0006383">
    <property type="term" value="P:transcription by RNA polymerase III"/>
    <property type="evidence" value="ECO:0007669"/>
    <property type="project" value="TreeGrafter"/>
</dbReference>
<feature type="compositionally biased region" description="Basic and acidic residues" evidence="7">
    <location>
        <begin position="828"/>
        <end position="840"/>
    </location>
</feature>
<feature type="compositionally biased region" description="Basic and acidic residues" evidence="7">
    <location>
        <begin position="34"/>
        <end position="54"/>
    </location>
</feature>
<evidence type="ECO:0000313" key="9">
    <source>
        <dbReference type="Proteomes" id="UP000265040"/>
    </source>
</evidence>
<reference evidence="8" key="1">
    <citation type="submission" date="2021-04" db="EMBL/GenBank/DDBJ databases">
        <authorList>
            <consortium name="Wellcome Sanger Institute Data Sharing"/>
        </authorList>
    </citation>
    <scope>NUCLEOTIDE SEQUENCE [LARGE SCALE GENOMIC DNA]</scope>
</reference>
<dbReference type="PROSITE" id="PS00678">
    <property type="entry name" value="WD_REPEATS_1"/>
    <property type="match status" value="1"/>
</dbReference>
<accession>A0A3Q1KDP1</accession>
<feature type="compositionally biased region" description="Low complexity" evidence="7">
    <location>
        <begin position="813"/>
        <end position="824"/>
    </location>
</feature>
<reference evidence="8" key="3">
    <citation type="submission" date="2025-09" db="UniProtKB">
        <authorList>
            <consortium name="Ensembl"/>
        </authorList>
    </citation>
    <scope>IDENTIFICATION</scope>
</reference>
<dbReference type="SUPFAM" id="SSF50978">
    <property type="entry name" value="WD40 repeat-like"/>
    <property type="match status" value="1"/>
</dbReference>
<dbReference type="InterPro" id="IPR001680">
    <property type="entry name" value="WD40_rpt"/>
</dbReference>
<keyword evidence="2 6" id="KW-0853">WD repeat</keyword>
<proteinExistence type="predicted"/>
<dbReference type="Pfam" id="PF00400">
    <property type="entry name" value="WD40"/>
    <property type="match status" value="1"/>
</dbReference>
<dbReference type="InterPro" id="IPR019775">
    <property type="entry name" value="WD40_repeat_CS"/>
</dbReference>
<evidence type="ECO:0000256" key="3">
    <source>
        <dbReference type="ARBA" id="ARBA00022737"/>
    </source>
</evidence>
<dbReference type="Gene3D" id="2.130.10.10">
    <property type="entry name" value="YVTN repeat-like/Quinoprotein amine dehydrogenase"/>
    <property type="match status" value="1"/>
</dbReference>